<name>A0A164EID4_9CRUS</name>
<feature type="non-terminal residue" evidence="1">
    <location>
        <position position="154"/>
    </location>
</feature>
<proteinExistence type="predicted"/>
<feature type="non-terminal residue" evidence="1">
    <location>
        <position position="1"/>
    </location>
</feature>
<accession>A0A164EID4</accession>
<dbReference type="OrthoDB" id="1607513at2759"/>
<organism evidence="1 2">
    <name type="scientific">Daphnia magna</name>
    <dbReference type="NCBI Taxonomy" id="35525"/>
    <lineage>
        <taxon>Eukaryota</taxon>
        <taxon>Metazoa</taxon>
        <taxon>Ecdysozoa</taxon>
        <taxon>Arthropoda</taxon>
        <taxon>Crustacea</taxon>
        <taxon>Branchiopoda</taxon>
        <taxon>Diplostraca</taxon>
        <taxon>Cladocera</taxon>
        <taxon>Anomopoda</taxon>
        <taxon>Daphniidae</taxon>
        <taxon>Daphnia</taxon>
    </lineage>
</organism>
<keyword evidence="2" id="KW-1185">Reference proteome</keyword>
<evidence type="ECO:0000313" key="2">
    <source>
        <dbReference type="Proteomes" id="UP000076858"/>
    </source>
</evidence>
<comment type="caution">
    <text evidence="1">The sequence shown here is derived from an EMBL/GenBank/DDBJ whole genome shotgun (WGS) entry which is preliminary data.</text>
</comment>
<reference evidence="1 2" key="1">
    <citation type="submission" date="2016-03" db="EMBL/GenBank/DDBJ databases">
        <title>EvidentialGene: Evidence-directed Construction of Genes on Genomes.</title>
        <authorList>
            <person name="Gilbert D.G."/>
            <person name="Choi J.-H."/>
            <person name="Mockaitis K."/>
            <person name="Colbourne J."/>
            <person name="Pfrender M."/>
        </authorList>
    </citation>
    <scope>NUCLEOTIDE SEQUENCE [LARGE SCALE GENOMIC DNA]</scope>
    <source>
        <strain evidence="1 2">Xinb3</strain>
        <tissue evidence="1">Complete organism</tissue>
    </source>
</reference>
<dbReference type="AlphaFoldDB" id="A0A164EID4"/>
<protein>
    <submittedName>
        <fullName evidence="1">Uncharacterized protein</fullName>
    </submittedName>
</protein>
<sequence>TGYNVTAGYHARCLPHHVKLAIKDGLLVLEKVAKGALYLLGKIVGGIRRSVVDMKTLMDCVGFKIPMLNQTRWSSQYGMIKGSLEAMDKDPNIQSKLNSCAVHGSLTAIQIKSLRELVILLGPFKIAMDAFQKEPETIGLVIPFYLDLVNKCSL</sequence>
<evidence type="ECO:0000313" key="1">
    <source>
        <dbReference type="EMBL" id="KZR96812.1"/>
    </source>
</evidence>
<dbReference type="Proteomes" id="UP000076858">
    <property type="component" value="Unassembled WGS sequence"/>
</dbReference>
<dbReference type="SUPFAM" id="SSF53098">
    <property type="entry name" value="Ribonuclease H-like"/>
    <property type="match status" value="1"/>
</dbReference>
<gene>
    <name evidence="1" type="ORF">APZ42_008639</name>
</gene>
<dbReference type="InterPro" id="IPR012337">
    <property type="entry name" value="RNaseH-like_sf"/>
</dbReference>
<dbReference type="EMBL" id="LRGB01023594">
    <property type="protein sequence ID" value="KZR96812.1"/>
    <property type="molecule type" value="Genomic_DNA"/>
</dbReference>